<keyword evidence="1" id="KW-0472">Membrane</keyword>
<keyword evidence="3" id="KW-1185">Reference proteome</keyword>
<proteinExistence type="predicted"/>
<dbReference type="OrthoDB" id="313199at2157"/>
<dbReference type="InterPro" id="IPR018746">
    <property type="entry name" value="DUF2298"/>
</dbReference>
<feature type="transmembrane region" description="Helical" evidence="1">
    <location>
        <begin position="395"/>
        <end position="414"/>
    </location>
</feature>
<name>A0A1G9T3N4_9EURY</name>
<feature type="transmembrane region" description="Helical" evidence="1">
    <location>
        <begin position="647"/>
        <end position="666"/>
    </location>
</feature>
<dbReference type="EMBL" id="FNIA01000002">
    <property type="protein sequence ID" value="SDM42238.1"/>
    <property type="molecule type" value="Genomic_DNA"/>
</dbReference>
<feature type="transmembrane region" description="Helical" evidence="1">
    <location>
        <begin position="562"/>
        <end position="593"/>
    </location>
</feature>
<dbReference type="PANTHER" id="PTHR10790:SF51">
    <property type="entry name" value="TETRATRICOPEPTIDE REPEAT PROTEIN"/>
    <property type="match status" value="1"/>
</dbReference>
<feature type="transmembrane region" description="Helical" evidence="1">
    <location>
        <begin position="205"/>
        <end position="232"/>
    </location>
</feature>
<feature type="transmembrane region" description="Helical" evidence="1">
    <location>
        <begin position="87"/>
        <end position="107"/>
    </location>
</feature>
<keyword evidence="1" id="KW-1133">Transmembrane helix</keyword>
<feature type="transmembrane region" description="Helical" evidence="1">
    <location>
        <begin position="61"/>
        <end position="80"/>
    </location>
</feature>
<feature type="transmembrane region" description="Helical" evidence="1">
    <location>
        <begin position="513"/>
        <end position="531"/>
    </location>
</feature>
<gene>
    <name evidence="2" type="ORF">SAMN05192554_102114</name>
</gene>
<organism evidence="2 3">
    <name type="scientific">Haloarchaeobius iranensis</name>
    <dbReference type="NCBI Taxonomy" id="996166"/>
    <lineage>
        <taxon>Archaea</taxon>
        <taxon>Methanobacteriati</taxon>
        <taxon>Methanobacteriota</taxon>
        <taxon>Stenosarchaea group</taxon>
        <taxon>Halobacteria</taxon>
        <taxon>Halobacteriales</taxon>
        <taxon>Halorubellaceae</taxon>
        <taxon>Haloarchaeobius</taxon>
    </lineage>
</organism>
<dbReference type="AlphaFoldDB" id="A0A1G9T3N4"/>
<feature type="transmembrane region" description="Helical" evidence="1">
    <location>
        <begin position="465"/>
        <end position="487"/>
    </location>
</feature>
<evidence type="ECO:0000313" key="2">
    <source>
        <dbReference type="EMBL" id="SDM42238.1"/>
    </source>
</evidence>
<feature type="transmembrane region" description="Helical" evidence="1">
    <location>
        <begin position="354"/>
        <end position="374"/>
    </location>
</feature>
<feature type="transmembrane region" description="Helical" evidence="1">
    <location>
        <begin position="605"/>
        <end position="627"/>
    </location>
</feature>
<reference evidence="2 3" key="1">
    <citation type="submission" date="2016-10" db="EMBL/GenBank/DDBJ databases">
        <authorList>
            <person name="de Groot N.N."/>
        </authorList>
    </citation>
    <scope>NUCLEOTIDE SEQUENCE [LARGE SCALE GENOMIC DNA]</scope>
    <source>
        <strain evidence="3">EB21,IBRC-M 10013,KCTC 4048</strain>
    </source>
</reference>
<dbReference type="NCBIfam" id="TIGR03662">
    <property type="entry name" value="Chlor_Arch_YYY"/>
    <property type="match status" value="1"/>
</dbReference>
<feature type="transmembrane region" description="Helical" evidence="1">
    <location>
        <begin position="538"/>
        <end position="556"/>
    </location>
</feature>
<feature type="transmembrane region" description="Helical" evidence="1">
    <location>
        <begin position="329"/>
        <end position="348"/>
    </location>
</feature>
<feature type="transmembrane region" description="Helical" evidence="1">
    <location>
        <begin position="434"/>
        <end position="453"/>
    </location>
</feature>
<evidence type="ECO:0000256" key="1">
    <source>
        <dbReference type="SAM" id="Phobius"/>
    </source>
</evidence>
<dbReference type="Pfam" id="PF10060">
    <property type="entry name" value="DUF2298"/>
    <property type="match status" value="2"/>
</dbReference>
<dbReference type="PANTHER" id="PTHR10790">
    <property type="entry name" value="TPR-DOMAIN CONTAINING PROTEIN"/>
    <property type="match status" value="1"/>
</dbReference>
<keyword evidence="1" id="KW-0812">Transmembrane</keyword>
<feature type="transmembrane region" description="Helical" evidence="1">
    <location>
        <begin position="296"/>
        <end position="317"/>
    </location>
</feature>
<dbReference type="RefSeq" id="WP_175526343.1">
    <property type="nucleotide sequence ID" value="NZ_FNIA01000002.1"/>
</dbReference>
<feature type="transmembrane region" description="Helical" evidence="1">
    <location>
        <begin position="686"/>
        <end position="708"/>
    </location>
</feature>
<protein>
    <submittedName>
        <fullName evidence="2">Chlor_Arch_YYY domain-containing protein</fullName>
    </submittedName>
</protein>
<accession>A0A1G9T3N4</accession>
<feature type="transmembrane region" description="Helical" evidence="1">
    <location>
        <begin position="172"/>
        <end position="193"/>
    </location>
</feature>
<feature type="transmembrane region" description="Helical" evidence="1">
    <location>
        <begin position="38"/>
        <end position="55"/>
    </location>
</feature>
<evidence type="ECO:0000313" key="3">
    <source>
        <dbReference type="Proteomes" id="UP000199370"/>
    </source>
</evidence>
<feature type="transmembrane region" description="Helical" evidence="1">
    <location>
        <begin position="6"/>
        <end position="31"/>
    </location>
</feature>
<dbReference type="STRING" id="996166.SAMN05192554_102114"/>
<sequence>MEYGLVLLWFLTVAGLAAIAAPLASLVFAPLSDRGGTLALPFALAVVGVVSYLVGQVAFGWPALGASLLVLGGGSAFALTRDHEPDWSSVGLGLAAVAVGFGLVVAIRNAEPGIYAGGGEKFLDFGLLKTLVRADSLPPEDFWFAGDRVQYYYGGHLIAAQLTRLTGIAPRYAYNLALATFYGALVGAAFGLARNLAAERDLPRTIAGALALFFVGFASNLAPVARLVVWLLPESLKTYVDRNPAAQDGPEAVRAFGHTWADLALGPDQFNYWPASRVIPNTINEFPLFAFINGDLHAHMMSTPLLLLTAAVGFAYWLTPAAQVRRRRLYVFVCAPLLAGLLAVVNTWSYPSVAGLTTLAVLFAGAHPVSLLPASVRERVEPATDSPVVSEILRMLGAGVAGIAVGLLGALVAFPFFTGATSGQSLALLPDRSGAAGLLLVHGAFLAVSVAFLAPRVDPDLEPDLGMVAPLVVLATVAVANALGGWIPVPVPLVGAVGVLAVTQVEPDERGPAALLFVLALGVTVAATGALGSPFGTLGVYGATIVVAVGAAVSGFDSDTQVVALAAAVFLVLAAAAIVVDLAVLAVVAPVLALGWVTLRLGRDLGYETVLLVAAVGLVTMVEFVFVSERAGSGRYNTVFKFYMQVWVLWGTAAGVMLVDVVARQWPDWGIGERLAARRAPSGRRVGQVASVGIAVLLVVSLSVYGGLALGGHFEGRGADTLDSTAWTEGTYPNQSAAIEWLDDREGRPVVVEQPTREHVYGVNSPATQLVSGVSSMTGLPTVAGWTHASNYHTEAGWRARVADVRTVYTGNSTARADVLARYDVQYVYVGPHERQHQPVDDLADEPYISVAERFGDVVIYEVDQSALATANSSR</sequence>
<dbReference type="Proteomes" id="UP000199370">
    <property type="component" value="Unassembled WGS sequence"/>
</dbReference>